<evidence type="ECO:0000313" key="4">
    <source>
        <dbReference type="EMBL" id="CAE8598003.1"/>
    </source>
</evidence>
<comment type="caution">
    <text evidence="4">The sequence shown here is derived from an EMBL/GenBank/DDBJ whole genome shotgun (WGS) entry which is preliminary data.</text>
</comment>
<dbReference type="GO" id="GO:0042273">
    <property type="term" value="P:ribosomal large subunit biogenesis"/>
    <property type="evidence" value="ECO:0007669"/>
    <property type="project" value="TreeGrafter"/>
</dbReference>
<dbReference type="GO" id="GO:0005509">
    <property type="term" value="F:calcium ion binding"/>
    <property type="evidence" value="ECO:0007669"/>
    <property type="project" value="InterPro"/>
</dbReference>
<evidence type="ECO:0000256" key="1">
    <source>
        <dbReference type="ARBA" id="ARBA00022837"/>
    </source>
</evidence>
<feature type="compositionally biased region" description="Basic and acidic residues" evidence="2">
    <location>
        <begin position="356"/>
        <end position="384"/>
    </location>
</feature>
<name>A0A813EHP6_POLGL</name>
<dbReference type="Pfam" id="PF12756">
    <property type="entry name" value="zf-C2H2_2"/>
    <property type="match status" value="1"/>
</dbReference>
<dbReference type="PROSITE" id="PS50222">
    <property type="entry name" value="EF_HAND_2"/>
    <property type="match status" value="1"/>
</dbReference>
<dbReference type="OrthoDB" id="19329at2759"/>
<dbReference type="EMBL" id="CAJNNV010009952">
    <property type="protein sequence ID" value="CAE8598003.1"/>
    <property type="molecule type" value="Genomic_DNA"/>
</dbReference>
<feature type="region of interest" description="Disordered" evidence="2">
    <location>
        <begin position="81"/>
        <end position="125"/>
    </location>
</feature>
<dbReference type="PANTHER" id="PTHR13182">
    <property type="entry name" value="ZINC FINGER PROTEIN 622"/>
    <property type="match status" value="1"/>
</dbReference>
<dbReference type="PANTHER" id="PTHR13182:SF8">
    <property type="entry name" value="CYTOPLASMIC 60S SUBUNIT BIOGENESIS FACTOR ZNF622"/>
    <property type="match status" value="1"/>
</dbReference>
<dbReference type="GO" id="GO:0030687">
    <property type="term" value="C:preribosome, large subunit precursor"/>
    <property type="evidence" value="ECO:0007669"/>
    <property type="project" value="TreeGrafter"/>
</dbReference>
<protein>
    <recommendedName>
        <fullName evidence="3">EF-hand domain-containing protein</fullName>
    </recommendedName>
</protein>
<dbReference type="SUPFAM" id="SSF47473">
    <property type="entry name" value="EF-hand"/>
    <property type="match status" value="1"/>
</dbReference>
<keyword evidence="5" id="KW-1185">Reference proteome</keyword>
<feature type="compositionally biased region" description="Acidic residues" evidence="2">
    <location>
        <begin position="385"/>
        <end position="403"/>
    </location>
</feature>
<proteinExistence type="predicted"/>
<dbReference type="InterPro" id="IPR018247">
    <property type="entry name" value="EF_Hand_1_Ca_BS"/>
</dbReference>
<reference evidence="4" key="1">
    <citation type="submission" date="2021-02" db="EMBL/GenBank/DDBJ databases">
        <authorList>
            <person name="Dougan E. K."/>
            <person name="Rhodes N."/>
            <person name="Thang M."/>
            <person name="Chan C."/>
        </authorList>
    </citation>
    <scope>NUCLEOTIDE SEQUENCE</scope>
</reference>
<sequence>MATEVSFSQFFSTPADVISDGPALGQGSTDYTCAACAEAFANAAEQRMHCKSERHVYNTKRKLAGLKCISQEAWERKLRESRENAISSKGTAHLKAGKAERKGSEAGPYPQGPGNLDSEGPPLAPATIQEDEKIEFSPCNSLFDRRKFKTIEENLGYMWRTFNFFVPDREYCTDLEGLLAHVWRKCSEESTCLFCNHSFLDAASARRHMLDQRHCRIGTQARSRRGKPDELGSEYLQQEIEDYYDYTGSTREITERITDPEQKVASIFRFWDEDRDGFLSFKDLAGLWRATSEGAELSEALYFGACAKTGVNPKAGLDVQALGQLYAEGFSDLDQHFGVLQDCLAKKMAKKSVTGIKRESRPTTKDPKSAGEGGTAEKESSDKKDDDEDEEDDSDSDGTEILECEDEEEFEEVMWVLGLQMASITENGDLRLPSGNTACARDVAYVWRQRGTRPTQLAVASGGRFGAGKSQRSQLMLSNAPSGCKIAVTKRERAREGKRIIAILKYQQNSEMRLGMKMNVIQKGKPQKFKTVVGDMSGGR</sequence>
<feature type="domain" description="EF-hand" evidence="3">
    <location>
        <begin position="259"/>
        <end position="294"/>
    </location>
</feature>
<dbReference type="InterPro" id="IPR013087">
    <property type="entry name" value="Znf_C2H2_type"/>
</dbReference>
<evidence type="ECO:0000313" key="5">
    <source>
        <dbReference type="Proteomes" id="UP000654075"/>
    </source>
</evidence>
<dbReference type="PROSITE" id="PS00018">
    <property type="entry name" value="EF_HAND_1"/>
    <property type="match status" value="1"/>
</dbReference>
<gene>
    <name evidence="4" type="ORF">PGLA1383_LOCUS16417</name>
</gene>
<dbReference type="InterPro" id="IPR041661">
    <property type="entry name" value="ZN622/Rei1/Reh1_Znf-C2H2"/>
</dbReference>
<evidence type="ECO:0000256" key="2">
    <source>
        <dbReference type="SAM" id="MobiDB-lite"/>
    </source>
</evidence>
<dbReference type="InterPro" id="IPR002048">
    <property type="entry name" value="EF_hand_dom"/>
</dbReference>
<feature type="region of interest" description="Disordered" evidence="2">
    <location>
        <begin position="354"/>
        <end position="403"/>
    </location>
</feature>
<dbReference type="AlphaFoldDB" id="A0A813EHP6"/>
<evidence type="ECO:0000259" key="3">
    <source>
        <dbReference type="PROSITE" id="PS50222"/>
    </source>
</evidence>
<accession>A0A813EHP6</accession>
<keyword evidence="1" id="KW-0106">Calcium</keyword>
<dbReference type="Proteomes" id="UP000654075">
    <property type="component" value="Unassembled WGS sequence"/>
</dbReference>
<dbReference type="PROSITE" id="PS00028">
    <property type="entry name" value="ZINC_FINGER_C2H2_1"/>
    <property type="match status" value="1"/>
</dbReference>
<dbReference type="OMA" id="NDDHTFF"/>
<organism evidence="4 5">
    <name type="scientific">Polarella glacialis</name>
    <name type="common">Dinoflagellate</name>
    <dbReference type="NCBI Taxonomy" id="89957"/>
    <lineage>
        <taxon>Eukaryota</taxon>
        <taxon>Sar</taxon>
        <taxon>Alveolata</taxon>
        <taxon>Dinophyceae</taxon>
        <taxon>Suessiales</taxon>
        <taxon>Suessiaceae</taxon>
        <taxon>Polarella</taxon>
    </lineage>
</organism>
<dbReference type="InterPro" id="IPR040025">
    <property type="entry name" value="Znf622/Rei1/Reh1"/>
</dbReference>
<dbReference type="InterPro" id="IPR011992">
    <property type="entry name" value="EF-hand-dom_pair"/>
</dbReference>
<dbReference type="SMART" id="SM00355">
    <property type="entry name" value="ZnF_C2H2"/>
    <property type="match status" value="2"/>
</dbReference>